<sequence>MSMQDCPENCNGNGLCTLGRCTCKLGWHSNACNQRNCYNSLVFVDIDILDPQHTYHCQQNGICYDGTCDCVEPYVGKDCSTRMCINNCSNTETETYGDCIEDFPQGHCKCYEWLRRGGDDCSYKFCLNECSMHGSCEDGKCVCNQNYYGEDCSIFVVTVLIGGIYLQLQLAVLLSIAIISYLL</sequence>
<dbReference type="FunFam" id="2.10.25.10:FF:000001">
    <property type="entry name" value="Tenascin C"/>
    <property type="match status" value="1"/>
</dbReference>
<comment type="caution">
    <text evidence="7">The sequence shown here is derived from an EMBL/GenBank/DDBJ whole genome shotgun (WGS) entry which is preliminary data.</text>
</comment>
<dbReference type="OrthoDB" id="418560at2759"/>
<dbReference type="SUPFAM" id="SSF57196">
    <property type="entry name" value="EGF/Laminin"/>
    <property type="match status" value="1"/>
</dbReference>
<evidence type="ECO:0000313" key="8">
    <source>
        <dbReference type="Proteomes" id="UP000785679"/>
    </source>
</evidence>
<dbReference type="Proteomes" id="UP000785679">
    <property type="component" value="Unassembled WGS sequence"/>
</dbReference>
<keyword evidence="5" id="KW-0472">Membrane</keyword>
<dbReference type="PROSITE" id="PS00022">
    <property type="entry name" value="EGF_1"/>
    <property type="match status" value="1"/>
</dbReference>
<organism evidence="7 8">
    <name type="scientific">Halteria grandinella</name>
    <dbReference type="NCBI Taxonomy" id="5974"/>
    <lineage>
        <taxon>Eukaryota</taxon>
        <taxon>Sar</taxon>
        <taxon>Alveolata</taxon>
        <taxon>Ciliophora</taxon>
        <taxon>Intramacronucleata</taxon>
        <taxon>Spirotrichea</taxon>
        <taxon>Stichotrichia</taxon>
        <taxon>Sporadotrichida</taxon>
        <taxon>Halteriidae</taxon>
        <taxon>Halteria</taxon>
    </lineage>
</organism>
<dbReference type="InterPro" id="IPR000742">
    <property type="entry name" value="EGF"/>
</dbReference>
<evidence type="ECO:0000256" key="2">
    <source>
        <dbReference type="ARBA" id="ARBA00022737"/>
    </source>
</evidence>
<gene>
    <name evidence="7" type="ORF">FGO68_gene10893</name>
</gene>
<protein>
    <recommendedName>
        <fullName evidence="6">EGF-like domain-containing protein</fullName>
    </recommendedName>
</protein>
<dbReference type="InterPro" id="IPR051216">
    <property type="entry name" value="Teneurin"/>
</dbReference>
<dbReference type="AlphaFoldDB" id="A0A8J8T7K0"/>
<keyword evidence="2" id="KW-0677">Repeat</keyword>
<evidence type="ECO:0000259" key="6">
    <source>
        <dbReference type="PROSITE" id="PS00022"/>
    </source>
</evidence>
<name>A0A8J8T7K0_HALGN</name>
<evidence type="ECO:0000256" key="1">
    <source>
        <dbReference type="ARBA" id="ARBA00022536"/>
    </source>
</evidence>
<feature type="domain" description="EGF-like" evidence="6">
    <location>
        <begin position="141"/>
        <end position="152"/>
    </location>
</feature>
<keyword evidence="1" id="KW-0245">EGF-like domain</keyword>
<dbReference type="PANTHER" id="PTHR11219:SF69">
    <property type="entry name" value="TENEURIN-A"/>
    <property type="match status" value="1"/>
</dbReference>
<dbReference type="PANTHER" id="PTHR11219">
    <property type="entry name" value="TENEURIN AND N-ACETYLGLUCOSAMINE-1-PHOSPHODIESTER ALPHA-N-ACETYLGLUCOSAMINIDASE"/>
    <property type="match status" value="1"/>
</dbReference>
<dbReference type="Pfam" id="PF23106">
    <property type="entry name" value="EGF_Teneurin"/>
    <property type="match status" value="2"/>
</dbReference>
<evidence type="ECO:0000256" key="4">
    <source>
        <dbReference type="ARBA" id="ARBA00023180"/>
    </source>
</evidence>
<keyword evidence="5" id="KW-0812">Transmembrane</keyword>
<evidence type="ECO:0000256" key="5">
    <source>
        <dbReference type="SAM" id="Phobius"/>
    </source>
</evidence>
<keyword evidence="5" id="KW-1133">Transmembrane helix</keyword>
<proteinExistence type="predicted"/>
<evidence type="ECO:0000256" key="3">
    <source>
        <dbReference type="ARBA" id="ARBA00023157"/>
    </source>
</evidence>
<keyword evidence="4" id="KW-0325">Glycoprotein</keyword>
<accession>A0A8J8T7K0</accession>
<evidence type="ECO:0000313" key="7">
    <source>
        <dbReference type="EMBL" id="TNV84243.1"/>
    </source>
</evidence>
<dbReference type="Gene3D" id="2.10.25.10">
    <property type="entry name" value="Laminin"/>
    <property type="match status" value="2"/>
</dbReference>
<keyword evidence="3" id="KW-1015">Disulfide bond</keyword>
<keyword evidence="8" id="KW-1185">Reference proteome</keyword>
<reference evidence="7" key="1">
    <citation type="submission" date="2019-06" db="EMBL/GenBank/DDBJ databases">
        <authorList>
            <person name="Zheng W."/>
        </authorList>
    </citation>
    <scope>NUCLEOTIDE SEQUENCE</scope>
    <source>
        <strain evidence="7">QDHG01</strain>
    </source>
</reference>
<dbReference type="EMBL" id="RRYP01002991">
    <property type="protein sequence ID" value="TNV84243.1"/>
    <property type="molecule type" value="Genomic_DNA"/>
</dbReference>
<feature type="transmembrane region" description="Helical" evidence="5">
    <location>
        <begin position="154"/>
        <end position="182"/>
    </location>
</feature>